<dbReference type="Pfam" id="PF24398">
    <property type="entry name" value="DUF7542"/>
    <property type="match status" value="1"/>
</dbReference>
<accession>A0ABD6BR70</accession>
<comment type="caution">
    <text evidence="1">The sequence shown here is derived from an EMBL/GenBank/DDBJ whole genome shotgun (WGS) entry which is preliminary data.</text>
</comment>
<dbReference type="EMBL" id="JBHUCZ010000003">
    <property type="protein sequence ID" value="MFD1567170.1"/>
    <property type="molecule type" value="Genomic_DNA"/>
</dbReference>
<keyword evidence="2" id="KW-1185">Reference proteome</keyword>
<dbReference type="RefSeq" id="WP_267646127.1">
    <property type="nucleotide sequence ID" value="NZ_JANHGR010000001.1"/>
</dbReference>
<organism evidence="1 2">
    <name type="scientific">Halolamina litorea</name>
    <dbReference type="NCBI Taxonomy" id="1515593"/>
    <lineage>
        <taxon>Archaea</taxon>
        <taxon>Methanobacteriati</taxon>
        <taxon>Methanobacteriota</taxon>
        <taxon>Stenosarchaea group</taxon>
        <taxon>Halobacteria</taxon>
        <taxon>Halobacteriales</taxon>
        <taxon>Haloferacaceae</taxon>
    </lineage>
</organism>
<dbReference type="InterPro" id="IPR055964">
    <property type="entry name" value="DUF7542"/>
</dbReference>
<dbReference type="Proteomes" id="UP001597139">
    <property type="component" value="Unassembled WGS sequence"/>
</dbReference>
<dbReference type="AlphaFoldDB" id="A0ABD6BR70"/>
<name>A0ABD6BR70_9EURY</name>
<gene>
    <name evidence="1" type="ORF">ACFSAU_06670</name>
</gene>
<evidence type="ECO:0008006" key="3">
    <source>
        <dbReference type="Google" id="ProtNLM"/>
    </source>
</evidence>
<proteinExistence type="predicted"/>
<evidence type="ECO:0000313" key="2">
    <source>
        <dbReference type="Proteomes" id="UP001597139"/>
    </source>
</evidence>
<sequence length="77" mass="8075">MATGATVTCPDCGLERAFDSLGDARAFIEDHRTETGHEATWQLGRLAAGVERAGDEAGVCGSPDCTDTDSPLYQGEN</sequence>
<evidence type="ECO:0000313" key="1">
    <source>
        <dbReference type="EMBL" id="MFD1567170.1"/>
    </source>
</evidence>
<reference evidence="1 2" key="1">
    <citation type="journal article" date="2019" name="Int. J. Syst. Evol. Microbiol.">
        <title>The Global Catalogue of Microorganisms (GCM) 10K type strain sequencing project: providing services to taxonomists for standard genome sequencing and annotation.</title>
        <authorList>
            <consortium name="The Broad Institute Genomics Platform"/>
            <consortium name="The Broad Institute Genome Sequencing Center for Infectious Disease"/>
            <person name="Wu L."/>
            <person name="Ma J."/>
        </authorList>
    </citation>
    <scope>NUCLEOTIDE SEQUENCE [LARGE SCALE GENOMIC DNA]</scope>
    <source>
        <strain evidence="1 2">CGMCC 1.12859</strain>
    </source>
</reference>
<protein>
    <recommendedName>
        <fullName evidence="3">Small CPxCG-related zinc finger protein</fullName>
    </recommendedName>
</protein>